<name>A0ACB7ETZ6_NIBAL</name>
<proteinExistence type="predicted"/>
<dbReference type="EMBL" id="CM024810">
    <property type="protein sequence ID" value="KAG8005690.1"/>
    <property type="molecule type" value="Genomic_DNA"/>
</dbReference>
<comment type="caution">
    <text evidence="1">The sequence shown here is derived from an EMBL/GenBank/DDBJ whole genome shotgun (WGS) entry which is preliminary data.</text>
</comment>
<protein>
    <submittedName>
        <fullName evidence="1">Peroxisome proliferator-activated receptor alpha</fullName>
    </submittedName>
</protein>
<keyword evidence="1" id="KW-0675">Receptor</keyword>
<keyword evidence="2" id="KW-1185">Reference proteome</keyword>
<evidence type="ECO:0000313" key="2">
    <source>
        <dbReference type="Proteomes" id="UP000805704"/>
    </source>
</evidence>
<accession>A0ACB7ETZ6</accession>
<organism evidence="1 2">
    <name type="scientific">Nibea albiflora</name>
    <name type="common">Yellow drum</name>
    <name type="synonym">Corvina albiflora</name>
    <dbReference type="NCBI Taxonomy" id="240163"/>
    <lineage>
        <taxon>Eukaryota</taxon>
        <taxon>Metazoa</taxon>
        <taxon>Chordata</taxon>
        <taxon>Craniata</taxon>
        <taxon>Vertebrata</taxon>
        <taxon>Euteleostomi</taxon>
        <taxon>Actinopterygii</taxon>
        <taxon>Neopterygii</taxon>
        <taxon>Teleostei</taxon>
        <taxon>Neoteleostei</taxon>
        <taxon>Acanthomorphata</taxon>
        <taxon>Eupercaria</taxon>
        <taxon>Sciaenidae</taxon>
        <taxon>Nibea</taxon>
    </lineage>
</organism>
<sequence length="487" mass="54349">MAVDLFSPPSPLGDSLLDSPLCGDLMEDLRDISQSIEDDTLGFDFPEYQSTGSGSESSIALDTLTPASSPLSGVCGAAPGPEESFTPLSLECRVCSDKASGFHYGVHACEGCKGFFRRTIRLKLEYDKCERNCKIQKKNRNKCQYCRFHKCLSVGMSHNANDECFYPPAIRFGRMPQAEKLKLKAESKMVEKEVASPMLADHKILVRQIHEAYMKNFSMNKAKARLILTGKTNKPQPFIIHDMETFQLAERTLAAHMVNGDHPEPDSGLQAGKVVPGVGCGELQQREAEARLFHCCQSTSVETVTELTEFAKAVPGFQGLDLNDQVTLLKYGVYEALFTLLASCMNKDGLLVARGGGFITREFLKSLRRPFSDMMEPKFQFATRFNSLELDDSDLALFVAAIICCGDRPGLVDVPLVEQLQESIVQALRLHLLANHPDDHFLFPRLLQKLADLRELVTEHAQLVQEIKTTEDTSLHPLLQEIYRDMY</sequence>
<evidence type="ECO:0000313" key="1">
    <source>
        <dbReference type="EMBL" id="KAG8005690.1"/>
    </source>
</evidence>
<dbReference type="Proteomes" id="UP000805704">
    <property type="component" value="Chromosome 22"/>
</dbReference>
<reference evidence="1" key="1">
    <citation type="submission" date="2020-04" db="EMBL/GenBank/DDBJ databases">
        <title>A chromosome-scale assembly and high-density genetic map of the yellow drum (Nibea albiflora) genome.</title>
        <authorList>
            <person name="Xu D."/>
            <person name="Zhang W."/>
            <person name="Chen R."/>
            <person name="Tan P."/>
            <person name="Wang L."/>
            <person name="Song H."/>
            <person name="Tian L."/>
            <person name="Zhu Q."/>
            <person name="Wang B."/>
        </authorList>
    </citation>
    <scope>NUCLEOTIDE SEQUENCE</scope>
    <source>
        <strain evidence="1">ZJHYS-2018</strain>
    </source>
</reference>
<gene>
    <name evidence="1" type="primary">PPARA.2</name>
    <name evidence="1" type="ORF">GBF38_001641</name>
</gene>